<organism evidence="6 7">
    <name type="scientific">Mycetocola zhujimingii</name>
    <dbReference type="NCBI Taxonomy" id="2079792"/>
    <lineage>
        <taxon>Bacteria</taxon>
        <taxon>Bacillati</taxon>
        <taxon>Actinomycetota</taxon>
        <taxon>Actinomycetes</taxon>
        <taxon>Micrococcales</taxon>
        <taxon>Microbacteriaceae</taxon>
        <taxon>Mycetocola</taxon>
    </lineage>
</organism>
<feature type="domain" description="Glycosyl transferase family 1" evidence="4">
    <location>
        <begin position="193"/>
        <end position="348"/>
    </location>
</feature>
<dbReference type="InterPro" id="IPR028098">
    <property type="entry name" value="Glyco_trans_4-like_N"/>
</dbReference>
<gene>
    <name evidence="6" type="ORF">DF223_04620</name>
</gene>
<keyword evidence="7" id="KW-1185">Reference proteome</keyword>
<dbReference type="Proteomes" id="UP000244962">
    <property type="component" value="Unassembled WGS sequence"/>
</dbReference>
<accession>A0A2U1TFS4</accession>
<dbReference type="GO" id="GO:0016757">
    <property type="term" value="F:glycosyltransferase activity"/>
    <property type="evidence" value="ECO:0007669"/>
    <property type="project" value="UniProtKB-KW"/>
</dbReference>
<dbReference type="InterPro" id="IPR001296">
    <property type="entry name" value="Glyco_trans_1"/>
</dbReference>
<dbReference type="Pfam" id="PF00534">
    <property type="entry name" value="Glycos_transf_1"/>
    <property type="match status" value="1"/>
</dbReference>
<dbReference type="SUPFAM" id="SSF53756">
    <property type="entry name" value="UDP-Glycosyltransferase/glycogen phosphorylase"/>
    <property type="match status" value="1"/>
</dbReference>
<dbReference type="AlphaFoldDB" id="A0A2U1TFS4"/>
<name>A0A2U1TFS4_9MICO</name>
<evidence type="ECO:0000259" key="4">
    <source>
        <dbReference type="Pfam" id="PF00534"/>
    </source>
</evidence>
<evidence type="ECO:0000256" key="1">
    <source>
        <dbReference type="ARBA" id="ARBA00021292"/>
    </source>
</evidence>
<keyword evidence="3 6" id="KW-0808">Transferase</keyword>
<sequence length="369" mass="39789">MRILSIVTLISPNGEYGGPVRVAVNQARTLMERGHDVTIAGGHRGFESAAPVLYDGVPAVLFPARTIMPGAGFAGLTAPGLRRWLSSNLQNFEVVHIHAARDLVTLPAAYQVKRARVPFVLQTHGMIDPSSHPLARPLDALLTRRILKSARRVFYLTPEERRGLEAVGGNSLSLQELSNGVPVPDIEPHREPGSVEVLFLARLAPRKRPGFFVSTASTLAPDYPDVRFTLVGPDEGEGAATRAAIDEAKTPRLSWDGPLAPEATSQRMARSSIYVLPSVDEPFPMSVLEAMSLGLPVVITESCGLAEIVRRAECGLVINETQSGLDDAVRFLLDNPDIAEAMGQRGAKATRKDLSMGHVADILELAYTS</sequence>
<protein>
    <recommendedName>
        <fullName evidence="1">D-inositol 3-phosphate glycosyltransferase</fullName>
    </recommendedName>
</protein>
<evidence type="ECO:0000313" key="7">
    <source>
        <dbReference type="Proteomes" id="UP000244962"/>
    </source>
</evidence>
<dbReference type="Pfam" id="PF13579">
    <property type="entry name" value="Glyco_trans_4_4"/>
    <property type="match status" value="1"/>
</dbReference>
<evidence type="ECO:0000313" key="6">
    <source>
        <dbReference type="EMBL" id="PWC07745.1"/>
    </source>
</evidence>
<dbReference type="Gene3D" id="3.40.50.2000">
    <property type="entry name" value="Glycogen Phosphorylase B"/>
    <property type="match status" value="2"/>
</dbReference>
<feature type="domain" description="Glycosyltransferase subfamily 4-like N-terminal" evidence="5">
    <location>
        <begin position="17"/>
        <end position="170"/>
    </location>
</feature>
<keyword evidence="2" id="KW-0328">Glycosyltransferase</keyword>
<evidence type="ECO:0000256" key="2">
    <source>
        <dbReference type="ARBA" id="ARBA00022676"/>
    </source>
</evidence>
<reference evidence="7" key="1">
    <citation type="submission" date="2018-04" db="EMBL/GenBank/DDBJ databases">
        <authorList>
            <person name="Liu S."/>
            <person name="Wang Z."/>
            <person name="Li J."/>
        </authorList>
    </citation>
    <scope>NUCLEOTIDE SEQUENCE [LARGE SCALE GENOMIC DNA]</scope>
    <source>
        <strain evidence="7">622</strain>
    </source>
</reference>
<dbReference type="GO" id="GO:1901137">
    <property type="term" value="P:carbohydrate derivative biosynthetic process"/>
    <property type="evidence" value="ECO:0007669"/>
    <property type="project" value="UniProtKB-ARBA"/>
</dbReference>
<comment type="caution">
    <text evidence="6">The sequence shown here is derived from an EMBL/GenBank/DDBJ whole genome shotgun (WGS) entry which is preliminary data.</text>
</comment>
<dbReference type="InterPro" id="IPR050194">
    <property type="entry name" value="Glycosyltransferase_grp1"/>
</dbReference>
<proteinExistence type="predicted"/>
<dbReference type="PANTHER" id="PTHR45947:SF3">
    <property type="entry name" value="SULFOQUINOVOSYL TRANSFERASE SQD2"/>
    <property type="match status" value="1"/>
</dbReference>
<evidence type="ECO:0000259" key="5">
    <source>
        <dbReference type="Pfam" id="PF13579"/>
    </source>
</evidence>
<dbReference type="RefSeq" id="WP_108962360.1">
    <property type="nucleotide sequence ID" value="NZ_QEFB01000002.1"/>
</dbReference>
<evidence type="ECO:0000256" key="3">
    <source>
        <dbReference type="ARBA" id="ARBA00022679"/>
    </source>
</evidence>
<dbReference type="EMBL" id="QEFB01000002">
    <property type="protein sequence ID" value="PWC07745.1"/>
    <property type="molecule type" value="Genomic_DNA"/>
</dbReference>
<dbReference type="PANTHER" id="PTHR45947">
    <property type="entry name" value="SULFOQUINOVOSYL TRANSFERASE SQD2"/>
    <property type="match status" value="1"/>
</dbReference>